<feature type="transmembrane region" description="Helical" evidence="1">
    <location>
        <begin position="215"/>
        <end position="240"/>
    </location>
</feature>
<comment type="caution">
    <text evidence="2">The sequence shown here is derived from an EMBL/GenBank/DDBJ whole genome shotgun (WGS) entry which is preliminary data.</text>
</comment>
<dbReference type="RefSeq" id="WP_126630119.1">
    <property type="nucleotide sequence ID" value="NZ_BIFT01000002.1"/>
</dbReference>
<sequence>MHKNKYMLYQHWARYLISFYPTDWRERYGEEMLMILEDAQPTLKTLLNLLLNLGDAYFHQNLITGRTPHMLQRMRSNELTIYGSTLIFFVAWFLVQLHFVDTGSRVLFHSFSHNSSLFTNIVSAVSCLLPLLILLGGLPILLAACWQALRKREFLSLLFCLLSLISPIAVLVIALSRPYTWFFTPFGILLGLVISLAFITYAVQKLTPSRRVTQYALLLATLNPLVMVIGLVALLLRIFPTLATLLMAGDSLLYIIRDDLLVFIMIGTLLLSLLALKKGFQARSTLAALAEKDLQAGQAMQNSQ</sequence>
<accession>A0A402BEY6</accession>
<keyword evidence="1" id="KW-1133">Transmembrane helix</keyword>
<keyword evidence="3" id="KW-1185">Reference proteome</keyword>
<evidence type="ECO:0000313" key="3">
    <source>
        <dbReference type="Proteomes" id="UP000287171"/>
    </source>
</evidence>
<dbReference type="Proteomes" id="UP000287171">
    <property type="component" value="Unassembled WGS sequence"/>
</dbReference>
<proteinExistence type="predicted"/>
<organism evidence="2 3">
    <name type="scientific">Dictyobacter alpinus</name>
    <dbReference type="NCBI Taxonomy" id="2014873"/>
    <lineage>
        <taxon>Bacteria</taxon>
        <taxon>Bacillati</taxon>
        <taxon>Chloroflexota</taxon>
        <taxon>Ktedonobacteria</taxon>
        <taxon>Ktedonobacterales</taxon>
        <taxon>Dictyobacteraceae</taxon>
        <taxon>Dictyobacter</taxon>
    </lineage>
</organism>
<dbReference type="OrthoDB" id="5196567at2"/>
<protein>
    <submittedName>
        <fullName evidence="2">Uncharacterized protein</fullName>
    </submittedName>
</protein>
<gene>
    <name evidence="2" type="ORF">KDA_54270</name>
</gene>
<name>A0A402BEY6_9CHLR</name>
<feature type="transmembrane region" description="Helical" evidence="1">
    <location>
        <begin position="154"/>
        <end position="175"/>
    </location>
</feature>
<keyword evidence="1" id="KW-0472">Membrane</keyword>
<feature type="transmembrane region" description="Helical" evidence="1">
    <location>
        <begin position="79"/>
        <end position="97"/>
    </location>
</feature>
<keyword evidence="1" id="KW-0812">Transmembrane</keyword>
<feature type="transmembrane region" description="Helical" evidence="1">
    <location>
        <begin position="181"/>
        <end position="203"/>
    </location>
</feature>
<reference evidence="3" key="1">
    <citation type="submission" date="2018-12" db="EMBL/GenBank/DDBJ databases">
        <title>Tengunoibacter tsumagoiensis gen. nov., sp. nov., Dictyobacter kobayashii sp. nov., D. alpinus sp. nov., and D. joshuensis sp. nov. and description of Dictyobacteraceae fam. nov. within the order Ktedonobacterales isolated from Tengu-no-mugimeshi.</title>
        <authorList>
            <person name="Wang C.M."/>
            <person name="Zheng Y."/>
            <person name="Sakai Y."/>
            <person name="Toyoda A."/>
            <person name="Minakuchi Y."/>
            <person name="Abe K."/>
            <person name="Yokota A."/>
            <person name="Yabe S."/>
        </authorList>
    </citation>
    <scope>NUCLEOTIDE SEQUENCE [LARGE SCALE GENOMIC DNA]</scope>
    <source>
        <strain evidence="3">Uno16</strain>
    </source>
</reference>
<dbReference type="EMBL" id="BIFT01000002">
    <property type="protein sequence ID" value="GCE29943.1"/>
    <property type="molecule type" value="Genomic_DNA"/>
</dbReference>
<evidence type="ECO:0000313" key="2">
    <source>
        <dbReference type="EMBL" id="GCE29943.1"/>
    </source>
</evidence>
<evidence type="ECO:0000256" key="1">
    <source>
        <dbReference type="SAM" id="Phobius"/>
    </source>
</evidence>
<feature type="transmembrane region" description="Helical" evidence="1">
    <location>
        <begin position="260"/>
        <end position="276"/>
    </location>
</feature>
<dbReference type="AlphaFoldDB" id="A0A402BEY6"/>
<feature type="transmembrane region" description="Helical" evidence="1">
    <location>
        <begin position="117"/>
        <end position="142"/>
    </location>
</feature>